<comment type="subcellular location">
    <subcellularLocation>
        <location evidence="1">Membrane</location>
        <topology evidence="1">Single-pass membrane protein</topology>
    </subcellularLocation>
</comment>
<dbReference type="EMBL" id="DVOR01000242">
    <property type="protein sequence ID" value="HIV09988.1"/>
    <property type="molecule type" value="Genomic_DNA"/>
</dbReference>
<dbReference type="PANTHER" id="PTHR34478:SF2">
    <property type="entry name" value="MEMBRANE PROTEIN"/>
    <property type="match status" value="1"/>
</dbReference>
<evidence type="ECO:0000256" key="6">
    <source>
        <dbReference type="SAM" id="Phobius"/>
    </source>
</evidence>
<accession>A0A9D1T444</accession>
<dbReference type="GO" id="GO:0016020">
    <property type="term" value="C:membrane"/>
    <property type="evidence" value="ECO:0007669"/>
    <property type="project" value="UniProtKB-SubCell"/>
</dbReference>
<keyword evidence="3 6" id="KW-0812">Transmembrane</keyword>
<proteinExistence type="inferred from homology"/>
<dbReference type="InterPro" id="IPR007156">
    <property type="entry name" value="MamQ_LemA"/>
</dbReference>
<evidence type="ECO:0000256" key="2">
    <source>
        <dbReference type="ARBA" id="ARBA00008854"/>
    </source>
</evidence>
<evidence type="ECO:0000256" key="1">
    <source>
        <dbReference type="ARBA" id="ARBA00004167"/>
    </source>
</evidence>
<dbReference type="PANTHER" id="PTHR34478">
    <property type="entry name" value="PROTEIN LEMA"/>
    <property type="match status" value="1"/>
</dbReference>
<gene>
    <name evidence="7" type="ORF">IAC79_07740</name>
</gene>
<dbReference type="InterPro" id="IPR023353">
    <property type="entry name" value="LemA-like_dom_sf"/>
</dbReference>
<dbReference type="Proteomes" id="UP000886845">
    <property type="component" value="Unassembled WGS sequence"/>
</dbReference>
<name>A0A9D1T444_9BACT</name>
<comment type="caution">
    <text evidence="7">The sequence shown here is derived from an EMBL/GenBank/DDBJ whole genome shotgun (WGS) entry which is preliminary data.</text>
</comment>
<dbReference type="Gene3D" id="1.20.1440.20">
    <property type="entry name" value="LemA-like domain"/>
    <property type="match status" value="1"/>
</dbReference>
<feature type="transmembrane region" description="Helical" evidence="6">
    <location>
        <begin position="25"/>
        <end position="53"/>
    </location>
</feature>
<dbReference type="AlphaFoldDB" id="A0A9D1T444"/>
<evidence type="ECO:0000313" key="8">
    <source>
        <dbReference type="Proteomes" id="UP000886845"/>
    </source>
</evidence>
<evidence type="ECO:0000256" key="4">
    <source>
        <dbReference type="ARBA" id="ARBA00022989"/>
    </source>
</evidence>
<dbReference type="SUPFAM" id="SSF140478">
    <property type="entry name" value="LemA-like"/>
    <property type="match status" value="1"/>
</dbReference>
<organism evidence="7 8">
    <name type="scientific">Candidatus Spyradenecus faecavium</name>
    <dbReference type="NCBI Taxonomy" id="2840947"/>
    <lineage>
        <taxon>Bacteria</taxon>
        <taxon>Pseudomonadati</taxon>
        <taxon>Lentisphaerota</taxon>
        <taxon>Lentisphaeria</taxon>
        <taxon>Lentisphaerales</taxon>
        <taxon>Lentisphaeraceae</taxon>
        <taxon>Lentisphaeraceae incertae sedis</taxon>
        <taxon>Candidatus Spyradenecus</taxon>
    </lineage>
</organism>
<evidence type="ECO:0000256" key="3">
    <source>
        <dbReference type="ARBA" id="ARBA00022692"/>
    </source>
</evidence>
<evidence type="ECO:0000256" key="5">
    <source>
        <dbReference type="ARBA" id="ARBA00023136"/>
    </source>
</evidence>
<evidence type="ECO:0000313" key="7">
    <source>
        <dbReference type="EMBL" id="HIV09988.1"/>
    </source>
</evidence>
<keyword evidence="4 6" id="KW-1133">Transmembrane helix</keyword>
<feature type="transmembrane region" description="Helical" evidence="6">
    <location>
        <begin position="59"/>
        <end position="81"/>
    </location>
</feature>
<reference evidence="7" key="1">
    <citation type="submission" date="2020-10" db="EMBL/GenBank/DDBJ databases">
        <authorList>
            <person name="Gilroy R."/>
        </authorList>
    </citation>
    <scope>NUCLEOTIDE SEQUENCE</scope>
    <source>
        <strain evidence="7">35461</strain>
    </source>
</reference>
<comment type="similarity">
    <text evidence="2">Belongs to the LemA family.</text>
</comment>
<dbReference type="Pfam" id="PF04011">
    <property type="entry name" value="LemA"/>
    <property type="match status" value="1"/>
</dbReference>
<sequence>MNPLDEVTGPVNPAGREVRVIDRQLPVTVGVGSLLFELAVYASGFVVAAAVQFGVAPEWPTWGFVALWVAACLPAALFTWLKVAAGNAFMRLEQSIQASASTIGNYQEQRFQILQNVAGLVRQSIDLDKDVMKAVAAYRGGGSPEGRLNGNDAALSLGFGHLFPQVEAYPELRAHAQIAEAMRQNSYLQREVTAARDLYNQKVLVWNTEVFRWPIRQIVAARRGLTTRIPFQVSDAAREGAGQTFFA</sequence>
<keyword evidence="5 6" id="KW-0472">Membrane</keyword>
<protein>
    <submittedName>
        <fullName evidence="7">LemA family protein</fullName>
    </submittedName>
</protein>
<reference evidence="7" key="2">
    <citation type="journal article" date="2021" name="PeerJ">
        <title>Extensive microbial diversity within the chicken gut microbiome revealed by metagenomics and culture.</title>
        <authorList>
            <person name="Gilroy R."/>
            <person name="Ravi A."/>
            <person name="Getino M."/>
            <person name="Pursley I."/>
            <person name="Horton D.L."/>
            <person name="Alikhan N.F."/>
            <person name="Baker D."/>
            <person name="Gharbi K."/>
            <person name="Hall N."/>
            <person name="Watson M."/>
            <person name="Adriaenssens E.M."/>
            <person name="Foster-Nyarko E."/>
            <person name="Jarju S."/>
            <person name="Secka A."/>
            <person name="Antonio M."/>
            <person name="Oren A."/>
            <person name="Chaudhuri R.R."/>
            <person name="La Ragione R."/>
            <person name="Hildebrand F."/>
            <person name="Pallen M.J."/>
        </authorList>
    </citation>
    <scope>NUCLEOTIDE SEQUENCE</scope>
    <source>
        <strain evidence="7">35461</strain>
    </source>
</reference>